<reference evidence="5" key="2">
    <citation type="submission" date="2025-08" db="UniProtKB">
        <authorList>
            <consortium name="RefSeq"/>
        </authorList>
    </citation>
    <scope>IDENTIFICATION</scope>
    <source>
        <tissue evidence="5">Blood</tissue>
    </source>
</reference>
<feature type="compositionally biased region" description="Low complexity" evidence="2">
    <location>
        <begin position="266"/>
        <end position="280"/>
    </location>
</feature>
<feature type="compositionally biased region" description="Polar residues" evidence="2">
    <location>
        <begin position="1396"/>
        <end position="1407"/>
    </location>
</feature>
<accession>A0A9F7RFL6</accession>
<feature type="region of interest" description="Disordered" evidence="2">
    <location>
        <begin position="1201"/>
        <end position="1226"/>
    </location>
</feature>
<dbReference type="SUPFAM" id="SSF49879">
    <property type="entry name" value="SMAD/FHA domain"/>
    <property type="match status" value="1"/>
</dbReference>
<feature type="compositionally biased region" description="Low complexity" evidence="2">
    <location>
        <begin position="1202"/>
        <end position="1224"/>
    </location>
</feature>
<feature type="compositionally biased region" description="Polar residues" evidence="2">
    <location>
        <begin position="281"/>
        <end position="294"/>
    </location>
</feature>
<feature type="compositionally biased region" description="Low complexity" evidence="2">
    <location>
        <begin position="991"/>
        <end position="1004"/>
    </location>
</feature>
<feature type="region of interest" description="Disordered" evidence="2">
    <location>
        <begin position="122"/>
        <end position="320"/>
    </location>
</feature>
<evidence type="ECO:0000313" key="4">
    <source>
        <dbReference type="Proteomes" id="UP000221080"/>
    </source>
</evidence>
<feature type="compositionally biased region" description="Polar residues" evidence="2">
    <location>
        <begin position="689"/>
        <end position="700"/>
    </location>
</feature>
<feature type="region of interest" description="Disordered" evidence="2">
    <location>
        <begin position="1389"/>
        <end position="1431"/>
    </location>
</feature>
<feature type="compositionally biased region" description="Polar residues" evidence="2">
    <location>
        <begin position="310"/>
        <end position="320"/>
    </location>
</feature>
<gene>
    <name evidence="5" type="primary">cep170aa</name>
</gene>
<feature type="compositionally biased region" description="Basic and acidic residues" evidence="2">
    <location>
        <begin position="712"/>
        <end position="735"/>
    </location>
</feature>
<feature type="region of interest" description="Disordered" evidence="2">
    <location>
        <begin position="586"/>
        <end position="782"/>
    </location>
</feature>
<feature type="compositionally biased region" description="Basic and acidic residues" evidence="2">
    <location>
        <begin position="159"/>
        <end position="168"/>
    </location>
</feature>
<feature type="compositionally biased region" description="Low complexity" evidence="2">
    <location>
        <begin position="1041"/>
        <end position="1050"/>
    </location>
</feature>
<name>A0A9F7RFL6_ICTPU</name>
<keyword evidence="4" id="KW-1185">Reference proteome</keyword>
<dbReference type="CTD" id="557463"/>
<evidence type="ECO:0000256" key="1">
    <source>
        <dbReference type="ARBA" id="ARBA00010436"/>
    </source>
</evidence>
<dbReference type="SMART" id="SM00240">
    <property type="entry name" value="FHA"/>
    <property type="match status" value="1"/>
</dbReference>
<dbReference type="Gene3D" id="2.60.200.20">
    <property type="match status" value="1"/>
</dbReference>
<dbReference type="InterPro" id="IPR051176">
    <property type="entry name" value="Cent_Immune-Sig_Mod"/>
</dbReference>
<feature type="region of interest" description="Disordered" evidence="2">
    <location>
        <begin position="798"/>
        <end position="1129"/>
    </location>
</feature>
<feature type="compositionally biased region" description="Basic and acidic residues" evidence="2">
    <location>
        <begin position="343"/>
        <end position="361"/>
    </location>
</feature>
<sequence>MSLTSWFLVSSGGTRHRLPREMIFVGRDDCELMLQSRSVDKQHAVINYEPASDEHKVKDLGSLNGTFVNDVRIQEQMYITLKIDDKLRFGYDTNLFTVVRGELHVPEEALKHEKFTSQLQLGKKPVCTESPKTPKSPTTQGAESKAAEPVTEPPAKVVETCKADDKMPGDTSALHRGTPLYGQPSWWGDGDADDENSFKQENKAAGKKQETPGTDTKETKRTEKAKENGVSATGPEPSYFEIPSKDGQMAEDSIHEVPTKDTESSAAAAAAAAAAKAAQANTSFTIEFDNTSPGKVTIKDHVSRPRSKKSQPGSKELSSLQAAIMASESKVADWLAHNNPPMVRRESTEEDSKSIKSDVPVHLKRLKGSKHEDGTQSDSENGLGLRFGSRRHAALEERLKAAGLTRAKVTGAEGSGSSSRTAFTIEFFDEENPRKRRSYSFSQTAPLLGAMAGEGLCPAPPSHPKGTSSALATVAPTAARLLQKKRSEDKTSIPGDEAQKQDDEQSDKGTYTIELENHNPEEEEARRMIDKVFGVENPKDPGCPVQQKTKDSKKASSTKAEGLLEESVAVGSPHWVSQWATLAANHTRTDPEGSGAEPTHFVHQEREADAFESGVSLRSTGSATSSQAERKRRTLPQLPTEEKSRLGKSISTTGLRSEIGEKQDTELQEKQHKGDGECVSTLNKKDTTCAKTNQVQTASSKPPVPPVGGIEKQGEESRRRRAEDRSKGSDSERSGKPLVRQGSFTIDKPSANVPLELIPRINQRQSGGRERSDSAGSMDTATLLKDTEAVMAFLEAKLRDEKKLDPSPLPGYPPGRCFSPELDADTIKAAGRTEVPQKRRSLSSLHREKSNMSSAGKSTNARERLERKAKPKASEGRLDTRHSAHTSQRARQPSMDLTDDEQTSSLPISDILSDDQENGRNPFTFTDDLLHSKLDSSKVARAGKSSRTPQASTATMGKPQLPQPRPTRASLLRRARLGDTSDTDLADADRVSVASEVSTTSSTSRPPSGRKAPSRIDMLAQPRRTRLGSMSARSDSEATVSRSTSSRISSETALRLGLRPTNPADSKLNPRLRANSVSKLTDTKSKTASSISSAPAASSRWRRLNTEYGSTSEDEFGSTRNSPKAGRLRPGAALRTSRLSNAGTVTTSPGSITVKHRMREQEEYIRDWTAHSEEIARISQDLAKDLAILAREIHDVAGEIDSVSSSGTAPSTTVSTAATTPGSAIDTREELVDRVFDESLNFRKIPPVVQTKTPEMNGRPVELRPRAPDSLDPQNALRRRTWNRDEAVLDSLLLTSVSQLSSKIRQSVDKTAGKIKILFKDKDRNWDDIESKLSSESDIPLLKTTNKEISTILTELKRVEKQIQAINIMVDPDGTLDALTSLALASPIKSKPKASNGASKPSSTISPNRELPSSGLSRPQASGEASAITNK</sequence>
<reference evidence="4" key="1">
    <citation type="journal article" date="2016" name="Nat. Commun.">
        <title>The channel catfish genome sequence provides insights into the evolution of scale formation in teleosts.</title>
        <authorList>
            <person name="Liu Z."/>
            <person name="Liu S."/>
            <person name="Yao J."/>
            <person name="Bao L."/>
            <person name="Zhang J."/>
            <person name="Li Y."/>
            <person name="Jiang C."/>
            <person name="Sun L."/>
            <person name="Wang R."/>
            <person name="Zhang Y."/>
            <person name="Zhou T."/>
            <person name="Zeng Q."/>
            <person name="Fu Q."/>
            <person name="Gao S."/>
            <person name="Li N."/>
            <person name="Koren S."/>
            <person name="Jiang Y."/>
            <person name="Zimin A."/>
            <person name="Xu P."/>
            <person name="Phillippy A.M."/>
            <person name="Geng X."/>
            <person name="Song L."/>
            <person name="Sun F."/>
            <person name="Li C."/>
            <person name="Wang X."/>
            <person name="Chen A."/>
            <person name="Jin Y."/>
            <person name="Yuan Z."/>
            <person name="Yang Y."/>
            <person name="Tan S."/>
            <person name="Peatman E."/>
            <person name="Lu J."/>
            <person name="Qin Z."/>
            <person name="Dunham R."/>
            <person name="Li Z."/>
            <person name="Sonstegard T."/>
            <person name="Feng J."/>
            <person name="Danzmann R.G."/>
            <person name="Schroeder S."/>
            <person name="Scheffler B."/>
            <person name="Duke M.V."/>
            <person name="Ballard L."/>
            <person name="Kucuktas H."/>
            <person name="Kaltenboeck L."/>
            <person name="Liu H."/>
            <person name="Armbruster J."/>
            <person name="Xie Y."/>
            <person name="Kirby M.L."/>
            <person name="Tian Y."/>
            <person name="Flanagan M.E."/>
            <person name="Mu W."/>
            <person name="Waldbieser G.C."/>
        </authorList>
    </citation>
    <scope>NUCLEOTIDE SEQUENCE [LARGE SCALE GENOMIC DNA]</scope>
    <source>
        <strain evidence="4">SDA103</strain>
    </source>
</reference>
<dbReference type="PROSITE" id="PS50006">
    <property type="entry name" value="FHA_DOMAIN"/>
    <property type="match status" value="1"/>
</dbReference>
<dbReference type="InterPro" id="IPR029300">
    <property type="entry name" value="CEP170_C"/>
</dbReference>
<feature type="region of interest" description="Disordered" evidence="2">
    <location>
        <begin position="451"/>
        <end position="561"/>
    </location>
</feature>
<proteinExistence type="inferred from homology"/>
<feature type="region of interest" description="Disordered" evidence="2">
    <location>
        <begin position="1251"/>
        <end position="1273"/>
    </location>
</feature>
<feature type="compositionally biased region" description="Basic and acidic residues" evidence="2">
    <location>
        <begin position="196"/>
        <end position="227"/>
    </location>
</feature>
<evidence type="ECO:0000259" key="3">
    <source>
        <dbReference type="PROSITE" id="PS50006"/>
    </source>
</evidence>
<dbReference type="GO" id="GO:0005814">
    <property type="term" value="C:centriole"/>
    <property type="evidence" value="ECO:0007669"/>
    <property type="project" value="TreeGrafter"/>
</dbReference>
<dbReference type="CDD" id="cd22724">
    <property type="entry name" value="FHA_Cep170A"/>
    <property type="match status" value="1"/>
</dbReference>
<dbReference type="PANTHER" id="PTHR15715:SF17">
    <property type="entry name" value="CENTROSOMAL PROTEIN OF 170 KDA"/>
    <property type="match status" value="1"/>
</dbReference>
<feature type="compositionally biased region" description="Polar residues" evidence="2">
    <location>
        <begin position="1031"/>
        <end position="1040"/>
    </location>
</feature>
<dbReference type="InterPro" id="IPR000253">
    <property type="entry name" value="FHA_dom"/>
</dbReference>
<feature type="compositionally biased region" description="Basic and acidic residues" evidence="2">
    <location>
        <begin position="485"/>
        <end position="507"/>
    </location>
</feature>
<feature type="compositionally biased region" description="Low complexity" evidence="2">
    <location>
        <begin position="130"/>
        <end position="139"/>
    </location>
</feature>
<dbReference type="RefSeq" id="XP_053535588.1">
    <property type="nucleotide sequence ID" value="XM_053679613.1"/>
</dbReference>
<feature type="region of interest" description="Disordered" evidence="2">
    <location>
        <begin position="343"/>
        <end position="386"/>
    </location>
</feature>
<dbReference type="GeneID" id="108263441"/>
<feature type="compositionally biased region" description="Basic and acidic residues" evidence="2">
    <location>
        <begin position="860"/>
        <end position="882"/>
    </location>
</feature>
<organism evidence="4 5">
    <name type="scientific">Ictalurus punctatus</name>
    <name type="common">Channel catfish</name>
    <name type="synonym">Silurus punctatus</name>
    <dbReference type="NCBI Taxonomy" id="7998"/>
    <lineage>
        <taxon>Eukaryota</taxon>
        <taxon>Metazoa</taxon>
        <taxon>Chordata</taxon>
        <taxon>Craniata</taxon>
        <taxon>Vertebrata</taxon>
        <taxon>Euteleostomi</taxon>
        <taxon>Actinopterygii</taxon>
        <taxon>Neopterygii</taxon>
        <taxon>Teleostei</taxon>
        <taxon>Ostariophysi</taxon>
        <taxon>Siluriformes</taxon>
        <taxon>Ictaluridae</taxon>
        <taxon>Ictalurus</taxon>
    </lineage>
</organism>
<feature type="compositionally biased region" description="Low complexity" evidence="2">
    <location>
        <begin position="1086"/>
        <end position="1099"/>
    </location>
</feature>
<dbReference type="PANTHER" id="PTHR15715">
    <property type="entry name" value="CENTROSOMAL PROTEIN OF 170 KDA"/>
    <property type="match status" value="1"/>
</dbReference>
<feature type="domain" description="FHA" evidence="3">
    <location>
        <begin position="23"/>
        <end position="73"/>
    </location>
</feature>
<feature type="compositionally biased region" description="Basic and acidic residues" evidence="2">
    <location>
        <begin position="515"/>
        <end position="530"/>
    </location>
</feature>
<protein>
    <submittedName>
        <fullName evidence="5">Centrosomal protein of 170 kDa isoform X9</fullName>
    </submittedName>
</protein>
<feature type="compositionally biased region" description="Basic and acidic residues" evidence="2">
    <location>
        <begin position="252"/>
        <end position="263"/>
    </location>
</feature>
<feature type="compositionally biased region" description="Basic and acidic residues" evidence="2">
    <location>
        <begin position="928"/>
        <end position="938"/>
    </location>
</feature>
<evidence type="ECO:0000313" key="5">
    <source>
        <dbReference type="RefSeq" id="XP_053535588.1"/>
    </source>
</evidence>
<feature type="compositionally biased region" description="Polar residues" evidence="2">
    <location>
        <begin position="616"/>
        <end position="627"/>
    </location>
</feature>
<dbReference type="Proteomes" id="UP000221080">
    <property type="component" value="Chromosome 3"/>
</dbReference>
<feature type="compositionally biased region" description="Polar residues" evidence="2">
    <location>
        <begin position="945"/>
        <end position="955"/>
    </location>
</feature>
<dbReference type="Pfam" id="PF00498">
    <property type="entry name" value="FHA"/>
    <property type="match status" value="1"/>
</dbReference>
<evidence type="ECO:0000256" key="2">
    <source>
        <dbReference type="SAM" id="MobiDB-lite"/>
    </source>
</evidence>
<feature type="compositionally biased region" description="Basic and acidic residues" evidence="2">
    <location>
        <begin position="600"/>
        <end position="609"/>
    </location>
</feature>
<comment type="similarity">
    <text evidence="1">Belongs to the CEP170 family.</text>
</comment>
<dbReference type="InterPro" id="IPR008984">
    <property type="entry name" value="SMAD_FHA_dom_sf"/>
</dbReference>
<dbReference type="Pfam" id="PF15308">
    <property type="entry name" value="CEP170_C"/>
    <property type="match status" value="1"/>
</dbReference>
<feature type="compositionally biased region" description="Basic and acidic residues" evidence="2">
    <location>
        <begin position="658"/>
        <end position="676"/>
    </location>
</feature>